<evidence type="ECO:0000313" key="1">
    <source>
        <dbReference type="EMBL" id="MCC2616146.1"/>
    </source>
</evidence>
<evidence type="ECO:0000313" key="2">
    <source>
        <dbReference type="Proteomes" id="UP001520878"/>
    </source>
</evidence>
<keyword evidence="2" id="KW-1185">Reference proteome</keyword>
<dbReference type="Proteomes" id="UP001520878">
    <property type="component" value="Unassembled WGS sequence"/>
</dbReference>
<reference evidence="1 2" key="1">
    <citation type="submission" date="2021-10" db="EMBL/GenBank/DDBJ databases">
        <title>Draft genome of Aestuariibacter halophilus JC2043.</title>
        <authorList>
            <person name="Emsley S.A."/>
            <person name="Pfannmuller K.M."/>
            <person name="Ushijima B."/>
            <person name="Saw J.H."/>
            <person name="Videau P."/>
        </authorList>
    </citation>
    <scope>NUCLEOTIDE SEQUENCE [LARGE SCALE GENOMIC DNA]</scope>
    <source>
        <strain evidence="1 2">JC2043</strain>
    </source>
</reference>
<protein>
    <submittedName>
        <fullName evidence="1">Uncharacterized protein</fullName>
    </submittedName>
</protein>
<comment type="caution">
    <text evidence="1">The sequence shown here is derived from an EMBL/GenBank/DDBJ whole genome shotgun (WGS) entry which is preliminary data.</text>
</comment>
<dbReference type="EMBL" id="JAJEWP010000001">
    <property type="protein sequence ID" value="MCC2616146.1"/>
    <property type="molecule type" value="Genomic_DNA"/>
</dbReference>
<sequence>MQTVNDTNTQLAATNVLILVIDGNVSIVDDTIACLASLDALKARGVQLRTMTIEQASKDGVSDTLEDDDNPLVIAISDTFISSRCLELNKQLQRETLPLLHVTANANDTLVGPLVLFNQTACLACAKAQTQYFSFSFALTAPSAQSPQQQSQQIASLIASLWAPDSLLRQGGCFSLAAGEWAPLSNTLKNPNCPVCSRWSRTPKEVFYS</sequence>
<gene>
    <name evidence="1" type="ORF">LJ739_07835</name>
</gene>
<dbReference type="RefSeq" id="WP_229158859.1">
    <property type="nucleotide sequence ID" value="NZ_JAJEWP010000001.1"/>
</dbReference>
<dbReference type="Gene3D" id="3.40.50.720">
    <property type="entry name" value="NAD(P)-binding Rossmann-like Domain"/>
    <property type="match status" value="1"/>
</dbReference>
<proteinExistence type="predicted"/>
<organism evidence="1 2">
    <name type="scientific">Fluctibacter halophilus</name>
    <dbReference type="NCBI Taxonomy" id="226011"/>
    <lineage>
        <taxon>Bacteria</taxon>
        <taxon>Pseudomonadati</taxon>
        <taxon>Pseudomonadota</taxon>
        <taxon>Gammaproteobacteria</taxon>
        <taxon>Alteromonadales</taxon>
        <taxon>Alteromonadaceae</taxon>
        <taxon>Fluctibacter</taxon>
    </lineage>
</organism>
<name>A0ABS8G7T3_9ALTE</name>
<accession>A0ABS8G7T3</accession>